<evidence type="ECO:0000313" key="5">
    <source>
        <dbReference type="EMBL" id="GHJ87764.1"/>
    </source>
</evidence>
<dbReference type="EMBL" id="BLZA01000023">
    <property type="protein sequence ID" value="GHJ87764.1"/>
    <property type="molecule type" value="Genomic_DNA"/>
</dbReference>
<dbReference type="PANTHER" id="PTHR32183:SF6">
    <property type="entry name" value="CYSTEINE SULFINATE DESULFINASE_CYSTEINE DESULFURASE AND RELATED ENZYMES"/>
    <property type="match status" value="1"/>
</dbReference>
<keyword evidence="3" id="KW-0808">Transferase</keyword>
<dbReference type="CDD" id="cd02440">
    <property type="entry name" value="AdoMet_MTases"/>
    <property type="match status" value="1"/>
</dbReference>
<accession>A0A8H3TVC6</accession>
<dbReference type="SUPFAM" id="SSF53335">
    <property type="entry name" value="S-adenosyl-L-methionine-dependent methyltransferases"/>
    <property type="match status" value="1"/>
</dbReference>
<evidence type="ECO:0000256" key="1">
    <source>
        <dbReference type="ARBA" id="ARBA00022553"/>
    </source>
</evidence>
<dbReference type="GO" id="GO:0032259">
    <property type="term" value="P:methylation"/>
    <property type="evidence" value="ECO:0007669"/>
    <property type="project" value="UniProtKB-KW"/>
</dbReference>
<dbReference type="InterPro" id="IPR029063">
    <property type="entry name" value="SAM-dependent_MTases_sf"/>
</dbReference>
<dbReference type="Proteomes" id="UP000620104">
    <property type="component" value="Unassembled WGS sequence"/>
</dbReference>
<name>A0A8H3TVC6_9TREE</name>
<comment type="caution">
    <text evidence="5">The sequence shown here is derived from an EMBL/GenBank/DDBJ whole genome shotgun (WGS) entry which is preliminary data.</text>
</comment>
<dbReference type="PROSITE" id="PS51585">
    <property type="entry name" value="SAM_MT_TPMT"/>
    <property type="match status" value="1"/>
</dbReference>
<dbReference type="OrthoDB" id="276151at2759"/>
<evidence type="ECO:0000313" key="6">
    <source>
        <dbReference type="Proteomes" id="UP000620104"/>
    </source>
</evidence>
<evidence type="ECO:0000256" key="2">
    <source>
        <dbReference type="ARBA" id="ARBA00022603"/>
    </source>
</evidence>
<dbReference type="Pfam" id="PF05724">
    <property type="entry name" value="TPMT"/>
    <property type="match status" value="1"/>
</dbReference>
<keyword evidence="4" id="KW-0949">S-adenosyl-L-methionine</keyword>
<organism evidence="5 6">
    <name type="scientific">Naganishia liquefaciens</name>
    <dbReference type="NCBI Taxonomy" id="104408"/>
    <lineage>
        <taxon>Eukaryota</taxon>
        <taxon>Fungi</taxon>
        <taxon>Dikarya</taxon>
        <taxon>Basidiomycota</taxon>
        <taxon>Agaricomycotina</taxon>
        <taxon>Tremellomycetes</taxon>
        <taxon>Filobasidiales</taxon>
        <taxon>Filobasidiaceae</taxon>
        <taxon>Naganishia</taxon>
    </lineage>
</organism>
<protein>
    <recommendedName>
        <fullName evidence="7">Methyltransferase domain-containing protein</fullName>
    </recommendedName>
</protein>
<dbReference type="AlphaFoldDB" id="A0A8H3TVC6"/>
<sequence>MSAEDIHTKEKEAWDEKWRTKNTPWDNDVPHPALIRLLKESGTQDVPQIPKEGQALVPGCGRGYDVLLFAKRGLDSTGLDVSPIAVELANEYLEEQQRNAPLHHRTEVKLENFFDLQRPIEGYNLIYDYTFLCALPPSLRCQWAETMTRLAAPGTTLITLQFPLDGPEREGGPPFSLWDELYHELLDESWEMLYQREVGKDESRFPPDSTSFRPGREKIAVWRRRS</sequence>
<keyword evidence="6" id="KW-1185">Reference proteome</keyword>
<evidence type="ECO:0000256" key="4">
    <source>
        <dbReference type="ARBA" id="ARBA00022691"/>
    </source>
</evidence>
<evidence type="ECO:0000256" key="3">
    <source>
        <dbReference type="ARBA" id="ARBA00022679"/>
    </source>
</evidence>
<keyword evidence="1" id="KW-0597">Phosphoprotein</keyword>
<reference evidence="5" key="1">
    <citation type="submission" date="2020-07" db="EMBL/GenBank/DDBJ databases">
        <title>Draft Genome Sequence of a Deep-Sea Yeast, Naganishia (Cryptococcus) liquefaciens strain N6.</title>
        <authorList>
            <person name="Han Y.W."/>
            <person name="Kajitani R."/>
            <person name="Morimoto H."/>
            <person name="Parhat M."/>
            <person name="Tsubouchi H."/>
            <person name="Bakenova O."/>
            <person name="Ogata M."/>
            <person name="Argunhan B."/>
            <person name="Aoki R."/>
            <person name="Kajiwara S."/>
            <person name="Itoh T."/>
            <person name="Iwasaki H."/>
        </authorList>
    </citation>
    <scope>NUCLEOTIDE SEQUENCE</scope>
    <source>
        <strain evidence="5">N6</strain>
    </source>
</reference>
<gene>
    <name evidence="5" type="ORF">NliqN6_4166</name>
</gene>
<evidence type="ECO:0008006" key="7">
    <source>
        <dbReference type="Google" id="ProtNLM"/>
    </source>
</evidence>
<keyword evidence="2" id="KW-0489">Methyltransferase</keyword>
<dbReference type="InterPro" id="IPR008854">
    <property type="entry name" value="TPMT"/>
</dbReference>
<dbReference type="Gene3D" id="3.40.50.150">
    <property type="entry name" value="Vaccinia Virus protein VP39"/>
    <property type="match status" value="1"/>
</dbReference>
<dbReference type="GO" id="GO:0008757">
    <property type="term" value="F:S-adenosylmethionine-dependent methyltransferase activity"/>
    <property type="evidence" value="ECO:0007669"/>
    <property type="project" value="InterPro"/>
</dbReference>
<proteinExistence type="predicted"/>
<dbReference type="PANTHER" id="PTHR32183">
    <property type="match status" value="1"/>
</dbReference>